<reference evidence="7" key="3">
    <citation type="submission" date="2025-09" db="UniProtKB">
        <authorList>
            <consortium name="Ensembl"/>
        </authorList>
    </citation>
    <scope>IDENTIFICATION</scope>
</reference>
<feature type="region of interest" description="Disordered" evidence="5">
    <location>
        <begin position="1"/>
        <end position="21"/>
    </location>
</feature>
<dbReference type="Gene3D" id="3.40.50.300">
    <property type="entry name" value="P-loop containing nucleotide triphosphate hydrolases"/>
    <property type="match status" value="1"/>
</dbReference>
<dbReference type="SUPFAM" id="SSF52540">
    <property type="entry name" value="P-loop containing nucleoside triphosphate hydrolases"/>
    <property type="match status" value="1"/>
</dbReference>
<dbReference type="PROSITE" id="PS51720">
    <property type="entry name" value="G_AIG1"/>
    <property type="match status" value="1"/>
</dbReference>
<evidence type="ECO:0000259" key="6">
    <source>
        <dbReference type="PROSITE" id="PS51720"/>
    </source>
</evidence>
<comment type="similarity">
    <text evidence="1">Belongs to the TRAFAC class TrmE-Era-EngA-EngB-Septin-like GTPase superfamily. AIG1/Toc34/Toc159-like paraseptin GTPase family. IAN subfamily.</text>
</comment>
<evidence type="ECO:0000256" key="2">
    <source>
        <dbReference type="ARBA" id="ARBA00022741"/>
    </source>
</evidence>
<feature type="domain" description="AIG1-type G" evidence="6">
    <location>
        <begin position="21"/>
        <end position="221"/>
    </location>
</feature>
<keyword evidence="4" id="KW-0175">Coiled coil</keyword>
<evidence type="ECO:0000256" key="4">
    <source>
        <dbReference type="SAM" id="Coils"/>
    </source>
</evidence>
<keyword evidence="8" id="KW-1185">Reference proteome</keyword>
<sequence>MASSPHNAQADLEPPGPSGNQQEVRMVLLGKTGTGKSSSGNTVLGRGAFRADISPASVTCQCERHSAEMEGKTLVVVDTPGFFDTRLSPGELMAEVGRSIVLSAPGPHVFLVVLQPGRFTQEEQHTMDWIEATFGKCASQYTMVLFTWGDQLKGKAIEDFLKESKELSDFVHRCQGGYHVFDNTIHSSDRTQVIELLDKIYKLVEENRRSYYSSPMYQEAEKAIQEIQQRILGLSLGEGEDVGEVNLQCQDVERKQRIEEERKRKEEEEARRRAEKLFWCELLTAVGKGAVEGAGLMEK</sequence>
<keyword evidence="2" id="KW-0547">Nucleotide-binding</keyword>
<evidence type="ECO:0000256" key="3">
    <source>
        <dbReference type="ARBA" id="ARBA00023134"/>
    </source>
</evidence>
<dbReference type="InterPro" id="IPR006703">
    <property type="entry name" value="G_AIG1"/>
</dbReference>
<reference evidence="7 8" key="1">
    <citation type="submission" date="2020-06" db="EMBL/GenBank/DDBJ databases">
        <authorList>
            <consortium name="Wellcome Sanger Institute Data Sharing"/>
        </authorList>
    </citation>
    <scope>NUCLEOTIDE SEQUENCE [LARGE SCALE GENOMIC DNA]</scope>
</reference>
<accession>A0AAY4D4U3</accession>
<evidence type="ECO:0000313" key="8">
    <source>
        <dbReference type="Proteomes" id="UP000694580"/>
    </source>
</evidence>
<dbReference type="GeneTree" id="ENSGT01140000282522"/>
<dbReference type="PANTHER" id="PTHR10903">
    <property type="entry name" value="GTPASE, IMAP FAMILY MEMBER-RELATED"/>
    <property type="match status" value="1"/>
</dbReference>
<proteinExistence type="inferred from homology"/>
<dbReference type="AlphaFoldDB" id="A0AAY4D4U3"/>
<dbReference type="Pfam" id="PF04548">
    <property type="entry name" value="AIG1"/>
    <property type="match status" value="1"/>
</dbReference>
<dbReference type="Proteomes" id="UP000694580">
    <property type="component" value="Chromosome 7"/>
</dbReference>
<dbReference type="GO" id="GO:0005525">
    <property type="term" value="F:GTP binding"/>
    <property type="evidence" value="ECO:0007669"/>
    <property type="project" value="UniProtKB-KW"/>
</dbReference>
<name>A0AAY4D4U3_9TELE</name>
<keyword evidence="3" id="KW-0342">GTP-binding</keyword>
<evidence type="ECO:0000256" key="1">
    <source>
        <dbReference type="ARBA" id="ARBA00008535"/>
    </source>
</evidence>
<evidence type="ECO:0000256" key="5">
    <source>
        <dbReference type="SAM" id="MobiDB-lite"/>
    </source>
</evidence>
<dbReference type="CDD" id="cd01852">
    <property type="entry name" value="AIG1"/>
    <property type="match status" value="1"/>
</dbReference>
<evidence type="ECO:0000313" key="7">
    <source>
        <dbReference type="Ensembl" id="ENSDCDP00010040517.1"/>
    </source>
</evidence>
<dbReference type="Ensembl" id="ENSDCDT00010050392.1">
    <property type="protein sequence ID" value="ENSDCDP00010040517.1"/>
    <property type="gene ID" value="ENSDCDG00010025863.1"/>
</dbReference>
<gene>
    <name evidence="7" type="primary">LOC114794799</name>
</gene>
<organism evidence="7 8">
    <name type="scientific">Denticeps clupeoides</name>
    <name type="common">denticle herring</name>
    <dbReference type="NCBI Taxonomy" id="299321"/>
    <lineage>
        <taxon>Eukaryota</taxon>
        <taxon>Metazoa</taxon>
        <taxon>Chordata</taxon>
        <taxon>Craniata</taxon>
        <taxon>Vertebrata</taxon>
        <taxon>Euteleostomi</taxon>
        <taxon>Actinopterygii</taxon>
        <taxon>Neopterygii</taxon>
        <taxon>Teleostei</taxon>
        <taxon>Clupei</taxon>
        <taxon>Clupeiformes</taxon>
        <taxon>Denticipitoidei</taxon>
        <taxon>Denticipitidae</taxon>
        <taxon>Denticeps</taxon>
    </lineage>
</organism>
<feature type="coiled-coil region" evidence="4">
    <location>
        <begin position="249"/>
        <end position="277"/>
    </location>
</feature>
<dbReference type="InterPro" id="IPR045058">
    <property type="entry name" value="GIMA/IAN/Toc"/>
</dbReference>
<dbReference type="InterPro" id="IPR027417">
    <property type="entry name" value="P-loop_NTPase"/>
</dbReference>
<dbReference type="PANTHER" id="PTHR10903:SF188">
    <property type="entry name" value="GTPASE IMAP FAMILY MEMBER 2-LIKE-RELATED"/>
    <property type="match status" value="1"/>
</dbReference>
<reference evidence="7" key="2">
    <citation type="submission" date="2025-08" db="UniProtKB">
        <authorList>
            <consortium name="Ensembl"/>
        </authorList>
    </citation>
    <scope>IDENTIFICATION</scope>
</reference>
<protein>
    <recommendedName>
        <fullName evidence="6">AIG1-type G domain-containing protein</fullName>
    </recommendedName>
</protein>
<dbReference type="FunFam" id="3.40.50.300:FF:000366">
    <property type="entry name" value="GTPase, IMAP family member 2"/>
    <property type="match status" value="1"/>
</dbReference>